<keyword evidence="2" id="KW-1185">Reference proteome</keyword>
<evidence type="ECO:0000313" key="1">
    <source>
        <dbReference type="EMBL" id="QNJ56715.1"/>
    </source>
</evidence>
<gene>
    <name evidence="1" type="primary">55</name>
    <name evidence="1" type="ORF">SEA_AZIZ_55</name>
</gene>
<reference evidence="2" key="2">
    <citation type="journal article" date="2021" name="Microbiol. Resour. Announc.">
        <title>Genome Sequences of Subcluster M2 Mycobacteriophages Estes and Aziz.</title>
        <authorList>
            <person name="Fitzgerald S.K."/>
            <person name="Johnson E.H."/>
            <person name="Storz S.H.R."/>
            <person name="Ballard C."/>
            <person name="Battaglia S."/>
            <person name="Boice M."/>
            <person name="Bramwell-Butcher J."/>
            <person name="Dedinsky M."/>
            <person name="DeKlotz J."/>
            <person name="Diaz I."/>
            <person name="Engley A."/>
            <person name="Ernst L."/>
            <person name="Gonzales E."/>
            <person name="Groscost A."/>
            <person name="Grosser P."/>
            <person name="Haider A."/>
            <person name="Harrison M."/>
            <person name="Husler K."/>
            <person name="Lau J."/>
            <person name="Monlux M."/>
            <person name="Paratore J."/>
            <person name="Ruesch T."/>
            <person name="Schlesinger M."/>
            <person name="Scholes A."/>
            <person name="Poxleitner M.K."/>
            <person name="Anders K.R."/>
        </authorList>
    </citation>
    <scope>NUCLEOTIDE SEQUENCE [LARGE SCALE GENOMIC DNA]</scope>
</reference>
<accession>A0A7G8LHJ3</accession>
<protein>
    <submittedName>
        <fullName evidence="1">Uncharacterized protein</fullName>
    </submittedName>
</protein>
<dbReference type="EMBL" id="MT658802">
    <property type="protein sequence ID" value="QNJ56715.1"/>
    <property type="molecule type" value="Genomic_DNA"/>
</dbReference>
<name>A0A7G8LHJ3_9CAUD</name>
<dbReference type="GeneID" id="63210275"/>
<proteinExistence type="predicted"/>
<evidence type="ECO:0000313" key="2">
    <source>
        <dbReference type="Proteomes" id="UP000515890"/>
    </source>
</evidence>
<dbReference type="RefSeq" id="YP_010013660.1">
    <property type="nucleotide sequence ID" value="NC_053513.1"/>
</dbReference>
<reference evidence="1 2" key="1">
    <citation type="submission" date="2020-06" db="EMBL/GenBank/DDBJ databases">
        <authorList>
            <person name="Ruesch T."/>
            <person name="Stepniewski C."/>
            <person name="Ballard C."/>
            <person name="Battaglia S."/>
            <person name="Diaz I."/>
            <person name="Engley A."/>
            <person name="Erickson A."/>
            <person name="Ernst L."/>
            <person name="Gonzales E."/>
            <person name="Haider A."/>
            <person name="Harrison M."/>
            <person name="Moore J."/>
            <person name="Paratore J."/>
            <person name="Rafanan A."/>
            <person name="Storz S."/>
            <person name="Poxleitner M.K."/>
            <person name="Anders K.R."/>
            <person name="Garlena R.A."/>
            <person name="Russell D.A."/>
            <person name="Pope W.H."/>
            <person name="Jacobs-Sera D."/>
            <person name="Hatfull G.F."/>
        </authorList>
    </citation>
    <scope>NUCLEOTIDE SEQUENCE [LARGE SCALE GENOMIC DNA]</scope>
</reference>
<dbReference type="KEGG" id="vg:63210275"/>
<dbReference type="Proteomes" id="UP000515890">
    <property type="component" value="Segment"/>
</dbReference>
<organism evidence="1 2">
    <name type="scientific">Mycobacterium phage Aziz</name>
    <dbReference type="NCBI Taxonomy" id="2762281"/>
    <lineage>
        <taxon>Viruses</taxon>
        <taxon>Duplodnaviria</taxon>
        <taxon>Heunggongvirae</taxon>
        <taxon>Uroviricota</taxon>
        <taxon>Caudoviricetes</taxon>
        <taxon>Vilmaviridae</taxon>
        <taxon>Mclasvirinae</taxon>
        <taxon>Reyvirus</taxon>
        <taxon>Reyvirus aziz</taxon>
    </lineage>
</organism>
<sequence length="246" mass="27974">MSTDIKETYQGLVDGAEVVFAYKAFAEPDQPYCISVSLGGERYLAATLQPSLPDEFLSEIEAEGLNREQVLRWVRFLTEMVEKARAWDDFNAGLAEIAHDPEECPDHYTVPAFLQSPYQVDALGYNETDEIWQDSDGDYFKFIDGEWCMSLDADDPDNDWVDIIGHENFLTDFGPYTAVRKQPRKVQVLTAAERDAEWEFVTDTGERFVYRWTGDDWVCSLNGDRFTSVGDDGPQLDGIGFLTEIL</sequence>